<organism evidence="2 3">
    <name type="scientific">Neoroseomonas soli</name>
    <dbReference type="NCBI Taxonomy" id="1081025"/>
    <lineage>
        <taxon>Bacteria</taxon>
        <taxon>Pseudomonadati</taxon>
        <taxon>Pseudomonadota</taxon>
        <taxon>Alphaproteobacteria</taxon>
        <taxon>Acetobacterales</taxon>
        <taxon>Acetobacteraceae</taxon>
        <taxon>Neoroseomonas</taxon>
    </lineage>
</organism>
<protein>
    <submittedName>
        <fullName evidence="2">Uncharacterized protein</fullName>
    </submittedName>
</protein>
<evidence type="ECO:0000256" key="1">
    <source>
        <dbReference type="SAM" id="Phobius"/>
    </source>
</evidence>
<evidence type="ECO:0000313" key="2">
    <source>
        <dbReference type="EMBL" id="MBR0670851.1"/>
    </source>
</evidence>
<name>A0A9X9WUM2_9PROT</name>
<keyword evidence="1" id="KW-0472">Membrane</keyword>
<sequence>MSDAGSFGRRSVQAIYEKAPTADDGRLAVALGIIAILMGFGAIGAGIWLAYGDAVWMLTLPGGLPATESQTVSVYLVACGALTMILGALSIYKSQDM</sequence>
<keyword evidence="3" id="KW-1185">Reference proteome</keyword>
<keyword evidence="1" id="KW-1133">Transmembrane helix</keyword>
<reference evidence="2" key="2">
    <citation type="journal article" date="2021" name="Syst. Appl. Microbiol.">
        <title>Roseomonas hellenica sp. nov., isolated from roots of wild-growing Alkanna tinctoria.</title>
        <authorList>
            <person name="Rat A."/>
            <person name="Naranjo H.D."/>
            <person name="Lebbe L."/>
            <person name="Cnockaert M."/>
            <person name="Krigas N."/>
            <person name="Grigoriadou K."/>
            <person name="Maloupa E."/>
            <person name="Willems A."/>
        </authorList>
    </citation>
    <scope>NUCLEOTIDE SEQUENCE</scope>
    <source>
        <strain evidence="2">LMG 31231</strain>
    </source>
</reference>
<reference evidence="2" key="1">
    <citation type="submission" date="2020-01" db="EMBL/GenBank/DDBJ databases">
        <authorList>
            <person name="Rat A."/>
        </authorList>
    </citation>
    <scope>NUCLEOTIDE SEQUENCE</scope>
    <source>
        <strain evidence="2">LMG 31231</strain>
    </source>
</reference>
<evidence type="ECO:0000313" key="3">
    <source>
        <dbReference type="Proteomes" id="UP001138751"/>
    </source>
</evidence>
<feature type="transmembrane region" description="Helical" evidence="1">
    <location>
        <begin position="27"/>
        <end position="51"/>
    </location>
</feature>
<gene>
    <name evidence="2" type="ORF">GXW76_06675</name>
</gene>
<accession>A0A9X9WUM2</accession>
<dbReference type="AlphaFoldDB" id="A0A9X9WUM2"/>
<comment type="caution">
    <text evidence="2">The sequence shown here is derived from an EMBL/GenBank/DDBJ whole genome shotgun (WGS) entry which is preliminary data.</text>
</comment>
<dbReference type="RefSeq" id="WP_211861223.1">
    <property type="nucleotide sequence ID" value="NZ_JAAEDM010000011.1"/>
</dbReference>
<feature type="transmembrane region" description="Helical" evidence="1">
    <location>
        <begin position="71"/>
        <end position="92"/>
    </location>
</feature>
<dbReference type="Proteomes" id="UP001138751">
    <property type="component" value="Unassembled WGS sequence"/>
</dbReference>
<keyword evidence="1" id="KW-0812">Transmembrane</keyword>
<proteinExistence type="predicted"/>
<dbReference type="EMBL" id="JAAEDM010000011">
    <property type="protein sequence ID" value="MBR0670851.1"/>
    <property type="molecule type" value="Genomic_DNA"/>
</dbReference>